<keyword evidence="2" id="KW-1185">Reference proteome</keyword>
<organism evidence="1 2">
    <name type="scientific">Maricaulis maris (strain MCS10)</name>
    <name type="common">Caulobacter maris</name>
    <dbReference type="NCBI Taxonomy" id="394221"/>
    <lineage>
        <taxon>Bacteria</taxon>
        <taxon>Pseudomonadati</taxon>
        <taxon>Pseudomonadota</taxon>
        <taxon>Alphaproteobacteria</taxon>
        <taxon>Maricaulales</taxon>
        <taxon>Maricaulaceae</taxon>
        <taxon>Maricaulis</taxon>
    </lineage>
</organism>
<dbReference type="AlphaFoldDB" id="Q0ALS5"/>
<dbReference type="KEGG" id="mmr:Mmar10_2480"/>
<dbReference type="eggNOG" id="COG3391">
    <property type="taxonomic scope" value="Bacteria"/>
</dbReference>
<protein>
    <submittedName>
        <fullName evidence="1">Uncharacterized protein</fullName>
    </submittedName>
</protein>
<name>Q0ALS5_MARMM</name>
<dbReference type="HOGENOM" id="CLU_1764502_0_0_5"/>
<evidence type="ECO:0000313" key="1">
    <source>
        <dbReference type="EMBL" id="ABI66768.1"/>
    </source>
</evidence>
<accession>Q0ALS5</accession>
<dbReference type="STRING" id="394221.Mmar10_2480"/>
<proteinExistence type="predicted"/>
<gene>
    <name evidence="1" type="ordered locus">Mmar10_2480</name>
</gene>
<evidence type="ECO:0000313" key="2">
    <source>
        <dbReference type="Proteomes" id="UP000001964"/>
    </source>
</evidence>
<sequence length="143" mass="15987">MTYFPPSNGAVSKQLRTVLATKLDRVEVPTDLVRYLFILCATSAEFDEDEYVQRNPDVGDAISRGRVASALDHFLRQGFQEGRDYSLKCQEQEYLSHNPDIAAAFESGDIVNVSAHFHETGYAEGRVGSHAQMRAARYIRGAE</sequence>
<reference evidence="1 2" key="1">
    <citation type="submission" date="2006-08" db="EMBL/GenBank/DDBJ databases">
        <title>Complete sequence of Maricaulis maris MCS10.</title>
        <authorList>
            <consortium name="US DOE Joint Genome Institute"/>
            <person name="Copeland A."/>
            <person name="Lucas S."/>
            <person name="Lapidus A."/>
            <person name="Barry K."/>
            <person name="Detter J.C."/>
            <person name="Glavina del Rio T."/>
            <person name="Hammon N."/>
            <person name="Israni S."/>
            <person name="Dalin E."/>
            <person name="Tice H."/>
            <person name="Pitluck S."/>
            <person name="Saunders E."/>
            <person name="Brettin T."/>
            <person name="Bruce D."/>
            <person name="Han C."/>
            <person name="Tapia R."/>
            <person name="Gilna P."/>
            <person name="Schmutz J."/>
            <person name="Larimer F."/>
            <person name="Land M."/>
            <person name="Hauser L."/>
            <person name="Kyrpides N."/>
            <person name="Mikhailova N."/>
            <person name="Viollier P."/>
            <person name="Stephens C."/>
            <person name="Richardson P."/>
        </authorList>
    </citation>
    <scope>NUCLEOTIDE SEQUENCE [LARGE SCALE GENOMIC DNA]</scope>
    <source>
        <strain evidence="1 2">MCS10</strain>
    </source>
</reference>
<dbReference type="EMBL" id="CP000449">
    <property type="protein sequence ID" value="ABI66768.1"/>
    <property type="molecule type" value="Genomic_DNA"/>
</dbReference>
<dbReference type="Proteomes" id="UP000001964">
    <property type="component" value="Chromosome"/>
</dbReference>